<dbReference type="InterPro" id="IPR014746">
    <property type="entry name" value="Gln_synth/guanido_kin_cat_dom"/>
</dbReference>
<dbReference type="GO" id="GO:0005737">
    <property type="term" value="C:cytoplasm"/>
    <property type="evidence" value="ECO:0007669"/>
    <property type="project" value="TreeGrafter"/>
</dbReference>
<dbReference type="Gene3D" id="3.30.590.10">
    <property type="entry name" value="Glutamine synthetase/guanido kinase, catalytic domain"/>
    <property type="match status" value="1"/>
</dbReference>
<dbReference type="InterPro" id="IPR050292">
    <property type="entry name" value="Glutamine_Synthetase"/>
</dbReference>
<evidence type="ECO:0000313" key="1">
    <source>
        <dbReference type="EMBL" id="GIY12005.1"/>
    </source>
</evidence>
<dbReference type="PANTHER" id="PTHR20852:SF57">
    <property type="entry name" value="GLUTAMINE SYNTHETASE 2 CYTOPLASMIC"/>
    <property type="match status" value="1"/>
</dbReference>
<evidence type="ECO:0000313" key="2">
    <source>
        <dbReference type="Proteomes" id="UP001054837"/>
    </source>
</evidence>
<proteinExistence type="predicted"/>
<protein>
    <submittedName>
        <fullName evidence="1">Glutamine synthetase</fullName>
    </submittedName>
</protein>
<dbReference type="Proteomes" id="UP001054837">
    <property type="component" value="Unassembled WGS sequence"/>
</dbReference>
<dbReference type="GO" id="GO:0006542">
    <property type="term" value="P:glutamine biosynthetic process"/>
    <property type="evidence" value="ECO:0007669"/>
    <property type="project" value="InterPro"/>
</dbReference>
<dbReference type="InterPro" id="IPR036651">
    <property type="entry name" value="Gln_synt_N_sf"/>
</dbReference>
<dbReference type="SUPFAM" id="SSF54368">
    <property type="entry name" value="Glutamine synthetase, N-terminal domain"/>
    <property type="match status" value="1"/>
</dbReference>
<dbReference type="SUPFAM" id="SSF55931">
    <property type="entry name" value="Glutamine synthetase/guanido kinase"/>
    <property type="match status" value="1"/>
</dbReference>
<sequence length="297" mass="34316">MNPNSKLLTQTLLELKQPDDKIQCMYIWIDGSLKNFRTKTKTWPEDPETPNNLPVMEFCGSATDFDVGDVADYYAKPVRLYKDPFRGGCNRLIFCETYSRERLPTFANNRYRLLASTLLHEPFTFFQTYSLLRKDGKPLCYMDPAYTSDSKSGFVCGRYVAEAHYRACLYAGVNMSSLESVSNQGQWRYSIGSFSSAVELGDDVWMSRFLLLRVAEDFDVVVNFEKDQASFWMDMENVSAEKRMRTADSLLSKFVIKEHKPVRIQNFHNRIVLSDLQPDIDPYSLCKKTIEAFNTLN</sequence>
<dbReference type="Gene3D" id="3.10.20.70">
    <property type="entry name" value="Glutamine synthetase, N-terminal domain"/>
    <property type="match status" value="1"/>
</dbReference>
<dbReference type="EMBL" id="BPLQ01004987">
    <property type="protein sequence ID" value="GIY12005.1"/>
    <property type="molecule type" value="Genomic_DNA"/>
</dbReference>
<accession>A0AAV4QV70</accession>
<reference evidence="1 2" key="1">
    <citation type="submission" date="2021-06" db="EMBL/GenBank/DDBJ databases">
        <title>Caerostris darwini draft genome.</title>
        <authorList>
            <person name="Kono N."/>
            <person name="Arakawa K."/>
        </authorList>
    </citation>
    <scope>NUCLEOTIDE SEQUENCE [LARGE SCALE GENOMIC DNA]</scope>
</reference>
<dbReference type="GO" id="GO:0004356">
    <property type="term" value="F:glutamine synthetase activity"/>
    <property type="evidence" value="ECO:0007669"/>
    <property type="project" value="InterPro"/>
</dbReference>
<dbReference type="PANTHER" id="PTHR20852">
    <property type="entry name" value="GLUTAMINE SYNTHETASE"/>
    <property type="match status" value="1"/>
</dbReference>
<name>A0AAV4QV70_9ARAC</name>
<keyword evidence="2" id="KW-1185">Reference proteome</keyword>
<gene>
    <name evidence="1" type="ORF">CDAR_449441</name>
</gene>
<organism evidence="1 2">
    <name type="scientific">Caerostris darwini</name>
    <dbReference type="NCBI Taxonomy" id="1538125"/>
    <lineage>
        <taxon>Eukaryota</taxon>
        <taxon>Metazoa</taxon>
        <taxon>Ecdysozoa</taxon>
        <taxon>Arthropoda</taxon>
        <taxon>Chelicerata</taxon>
        <taxon>Arachnida</taxon>
        <taxon>Araneae</taxon>
        <taxon>Araneomorphae</taxon>
        <taxon>Entelegynae</taxon>
        <taxon>Araneoidea</taxon>
        <taxon>Araneidae</taxon>
        <taxon>Caerostris</taxon>
    </lineage>
</organism>
<comment type="caution">
    <text evidence="1">The sequence shown here is derived from an EMBL/GenBank/DDBJ whole genome shotgun (WGS) entry which is preliminary data.</text>
</comment>
<dbReference type="AlphaFoldDB" id="A0AAV4QV70"/>